<sequence>MRNLKKEKSWRLLGRTKTKGNKANKIPETCKCNTQIERMETPVHNTSSTKKEEENNNKPIDKEWQTQKRKAYRPVQHSMDRLKSPKETLQQQQTHHTSMTTNSALPTSNNFIDLSMQDQPNNQEGAENQNSKDKDTMETQINNKSTTDNMLGMRTLTEFFADIVIEHE</sequence>
<organism evidence="2 3">
    <name type="scientific">Solanum commersonii</name>
    <name type="common">Commerson's wild potato</name>
    <name type="synonym">Commerson's nightshade</name>
    <dbReference type="NCBI Taxonomy" id="4109"/>
    <lineage>
        <taxon>Eukaryota</taxon>
        <taxon>Viridiplantae</taxon>
        <taxon>Streptophyta</taxon>
        <taxon>Embryophyta</taxon>
        <taxon>Tracheophyta</taxon>
        <taxon>Spermatophyta</taxon>
        <taxon>Magnoliopsida</taxon>
        <taxon>eudicotyledons</taxon>
        <taxon>Gunneridae</taxon>
        <taxon>Pentapetalae</taxon>
        <taxon>asterids</taxon>
        <taxon>lamiids</taxon>
        <taxon>Solanales</taxon>
        <taxon>Solanaceae</taxon>
        <taxon>Solanoideae</taxon>
        <taxon>Solaneae</taxon>
        <taxon>Solanum</taxon>
    </lineage>
</organism>
<keyword evidence="3" id="KW-1185">Reference proteome</keyword>
<dbReference type="AlphaFoldDB" id="A0A9J5XXC9"/>
<name>A0A9J5XXC9_SOLCO</name>
<feature type="compositionally biased region" description="Low complexity" evidence="1">
    <location>
        <begin position="88"/>
        <end position="101"/>
    </location>
</feature>
<feature type="region of interest" description="Disordered" evidence="1">
    <location>
        <begin position="1"/>
        <end position="138"/>
    </location>
</feature>
<feature type="compositionally biased region" description="Basic and acidic residues" evidence="1">
    <location>
        <begin position="1"/>
        <end position="10"/>
    </location>
</feature>
<dbReference type="Proteomes" id="UP000824120">
    <property type="component" value="Chromosome 8"/>
</dbReference>
<evidence type="ECO:0000313" key="3">
    <source>
        <dbReference type="Proteomes" id="UP000824120"/>
    </source>
</evidence>
<feature type="compositionally biased region" description="Basic and acidic residues" evidence="1">
    <location>
        <begin position="49"/>
        <end position="66"/>
    </location>
</feature>
<protein>
    <submittedName>
        <fullName evidence="2">Uncharacterized protein</fullName>
    </submittedName>
</protein>
<accession>A0A9J5XXC9</accession>
<feature type="compositionally biased region" description="Polar residues" evidence="1">
    <location>
        <begin position="102"/>
        <end position="129"/>
    </location>
</feature>
<evidence type="ECO:0000313" key="2">
    <source>
        <dbReference type="EMBL" id="KAG5591534.1"/>
    </source>
</evidence>
<gene>
    <name evidence="2" type="ORF">H5410_042048</name>
</gene>
<evidence type="ECO:0000256" key="1">
    <source>
        <dbReference type="SAM" id="MobiDB-lite"/>
    </source>
</evidence>
<comment type="caution">
    <text evidence="2">The sequence shown here is derived from an EMBL/GenBank/DDBJ whole genome shotgun (WGS) entry which is preliminary data.</text>
</comment>
<proteinExistence type="predicted"/>
<reference evidence="2 3" key="1">
    <citation type="submission" date="2020-09" db="EMBL/GenBank/DDBJ databases">
        <title>De no assembly of potato wild relative species, Solanum commersonii.</title>
        <authorList>
            <person name="Cho K."/>
        </authorList>
    </citation>
    <scope>NUCLEOTIDE SEQUENCE [LARGE SCALE GENOMIC DNA]</scope>
    <source>
        <strain evidence="2">LZ3.2</strain>
        <tissue evidence="2">Leaf</tissue>
    </source>
</reference>
<dbReference type="OrthoDB" id="10355491at2759"/>
<dbReference type="EMBL" id="JACXVP010000008">
    <property type="protein sequence ID" value="KAG5591534.1"/>
    <property type="molecule type" value="Genomic_DNA"/>
</dbReference>